<gene>
    <name evidence="5" type="ORF">XAT740_LOCUS9868</name>
</gene>
<evidence type="ECO:0000313" key="6">
    <source>
        <dbReference type="Proteomes" id="UP000663828"/>
    </source>
</evidence>
<dbReference type="InterPro" id="IPR011992">
    <property type="entry name" value="EF-hand-dom_pair"/>
</dbReference>
<dbReference type="PANTHER" id="PTHR42879:SF2">
    <property type="entry name" value="3-OXOACYL-[ACYL-CARRIER-PROTEIN] REDUCTASE FABG"/>
    <property type="match status" value="1"/>
</dbReference>
<evidence type="ECO:0000256" key="2">
    <source>
        <dbReference type="ARBA" id="ARBA00012948"/>
    </source>
</evidence>
<evidence type="ECO:0000256" key="1">
    <source>
        <dbReference type="ARBA" id="ARBA00006484"/>
    </source>
</evidence>
<dbReference type="PANTHER" id="PTHR42879">
    <property type="entry name" value="3-OXOACYL-(ACYL-CARRIER-PROTEIN) REDUCTASE"/>
    <property type="match status" value="1"/>
</dbReference>
<evidence type="ECO:0000256" key="4">
    <source>
        <dbReference type="ARBA" id="ARBA00048508"/>
    </source>
</evidence>
<dbReference type="EC" id="1.1.1.100" evidence="2"/>
<evidence type="ECO:0000313" key="5">
    <source>
        <dbReference type="EMBL" id="CAF0936363.1"/>
    </source>
</evidence>
<accession>A0A814BY02</accession>
<evidence type="ECO:0000256" key="3">
    <source>
        <dbReference type="ARBA" id="ARBA00022837"/>
    </source>
</evidence>
<dbReference type="AlphaFoldDB" id="A0A814BY02"/>
<dbReference type="PROSITE" id="PS00018">
    <property type="entry name" value="EF_HAND_1"/>
    <property type="match status" value="1"/>
</dbReference>
<dbReference type="Pfam" id="PF00106">
    <property type="entry name" value="adh_short"/>
    <property type="match status" value="1"/>
</dbReference>
<comment type="catalytic activity">
    <reaction evidence="4">
        <text>a (3R)-hydroxyacyl-[ACP] + NADP(+) = a 3-oxoacyl-[ACP] + NADPH + H(+)</text>
        <dbReference type="Rhea" id="RHEA:17397"/>
        <dbReference type="Rhea" id="RHEA-COMP:9916"/>
        <dbReference type="Rhea" id="RHEA-COMP:9945"/>
        <dbReference type="ChEBI" id="CHEBI:15378"/>
        <dbReference type="ChEBI" id="CHEBI:57783"/>
        <dbReference type="ChEBI" id="CHEBI:58349"/>
        <dbReference type="ChEBI" id="CHEBI:78776"/>
        <dbReference type="ChEBI" id="CHEBI:78827"/>
        <dbReference type="EC" id="1.1.1.100"/>
    </reaction>
</comment>
<reference evidence="5" key="1">
    <citation type="submission" date="2021-02" db="EMBL/GenBank/DDBJ databases">
        <authorList>
            <person name="Nowell W R."/>
        </authorList>
    </citation>
    <scope>NUCLEOTIDE SEQUENCE</scope>
</reference>
<protein>
    <recommendedName>
        <fullName evidence="2">3-oxoacyl-[acyl-carrier-protein] reductase</fullName>
        <ecNumber evidence="2">1.1.1.100</ecNumber>
    </recommendedName>
</protein>
<organism evidence="5 6">
    <name type="scientific">Adineta ricciae</name>
    <name type="common">Rotifer</name>
    <dbReference type="NCBI Taxonomy" id="249248"/>
    <lineage>
        <taxon>Eukaryota</taxon>
        <taxon>Metazoa</taxon>
        <taxon>Spiralia</taxon>
        <taxon>Gnathifera</taxon>
        <taxon>Rotifera</taxon>
        <taxon>Eurotatoria</taxon>
        <taxon>Bdelloidea</taxon>
        <taxon>Adinetida</taxon>
        <taxon>Adinetidae</taxon>
        <taxon>Adineta</taxon>
    </lineage>
</organism>
<dbReference type="GO" id="GO:0004316">
    <property type="term" value="F:3-oxoacyl-[acyl-carrier-protein] reductase (NADPH) activity"/>
    <property type="evidence" value="ECO:0007669"/>
    <property type="project" value="UniProtKB-EC"/>
</dbReference>
<dbReference type="SUPFAM" id="SSF47473">
    <property type="entry name" value="EF-hand"/>
    <property type="match status" value="1"/>
</dbReference>
<keyword evidence="6" id="KW-1185">Reference proteome</keyword>
<name>A0A814BY02_ADIRI</name>
<dbReference type="Gene3D" id="3.40.50.720">
    <property type="entry name" value="NAD(P)-binding Rossmann-like Domain"/>
    <property type="match status" value="1"/>
</dbReference>
<comment type="caution">
    <text evidence="5">The sequence shown here is derived from an EMBL/GenBank/DDBJ whole genome shotgun (WGS) entry which is preliminary data.</text>
</comment>
<dbReference type="Gene3D" id="1.10.238.10">
    <property type="entry name" value="EF-hand"/>
    <property type="match status" value="1"/>
</dbReference>
<dbReference type="InterPro" id="IPR050259">
    <property type="entry name" value="SDR"/>
</dbReference>
<keyword evidence="3" id="KW-0106">Calcium</keyword>
<dbReference type="SUPFAM" id="SSF51735">
    <property type="entry name" value="NAD(P)-binding Rossmann-fold domains"/>
    <property type="match status" value="1"/>
</dbReference>
<dbReference type="EMBL" id="CAJNOR010000514">
    <property type="protein sequence ID" value="CAF0936363.1"/>
    <property type="molecule type" value="Genomic_DNA"/>
</dbReference>
<dbReference type="Proteomes" id="UP000663828">
    <property type="component" value="Unassembled WGS sequence"/>
</dbReference>
<dbReference type="InterPro" id="IPR002347">
    <property type="entry name" value="SDR_fam"/>
</dbReference>
<dbReference type="InterPro" id="IPR018247">
    <property type="entry name" value="EF_Hand_1_Ca_BS"/>
</dbReference>
<proteinExistence type="inferred from homology"/>
<dbReference type="InterPro" id="IPR036291">
    <property type="entry name" value="NAD(P)-bd_dom_sf"/>
</dbReference>
<sequence>MASAQQNGLMHRYSKSIKTIRNRIVQVDFRWSQVDPCQSYHLQILEERFCQAQKNIRAKKLIHMRFEQFIDLITPLFANDAMEISHFVLRSTFDYLFDQNSNGSIEPQEFEPLFLLLHGNNASKLNLFQEHLRQIFSNRSNHVSFKEFADFVNGLNSFSVNLVHRFAKHNCDLIIHGHPSEENVYPQSQVKFVSKQIRNIADAQSLAEDFQHIDILIINQPHRGYQRGSIEEFPVEKWKENIDSNLHTTFALVKTLWTRMKRQYFGRIIHIANEHNFIANEYQSACTTAHYALIGLNKALAVEGSPYGITSNIICLGSISAKPFEDHNNHVETLTDLVLFLCTDQARSITGQLIPWTNVENV</sequence>
<dbReference type="CDD" id="cd05233">
    <property type="entry name" value="SDR_c"/>
    <property type="match status" value="1"/>
</dbReference>
<comment type="similarity">
    <text evidence="1">Belongs to the short-chain dehydrogenases/reductases (SDR) family.</text>
</comment>